<accession>A0A6P5WD05</accession>
<protein>
    <recommendedName>
        <fullName evidence="2">Leucine-rich repeat-containing protein 51</fullName>
    </recommendedName>
</protein>
<dbReference type="PANTHER" id="PTHR46545:SF1">
    <property type="entry name" value="LEUCINE-RICH REPEAT-CONTAINING PROTEIN 51"/>
    <property type="match status" value="1"/>
</dbReference>
<keyword evidence="3" id="KW-0963">Cytoplasm</keyword>
<sequence length="461" mass="50269">MSRVTHALHPAPFSSTCLCRGICSPYPAYAPALILLRGRCLLAQRGCTALSAGGGSPTRDSAIVLFSTLRNISSGRVNRGSIVASTSASSAEAAAAVDKNLSFKGISHVSEIAPVEEDVQQPTSAPGCATRGSRPVREAHHSAAFALDSAEGQDGNKGFMPFPHRFSTKDHIGAQVAGESKSHTGGLLSPSLAPIRKSICLTKSDRVVSICCLSLRDQQCLVSRETKPAKMFVNLVPTAVRLNNNELSEVPDLHVHLLRVLPRASENLRWLDLSFNKLKSIPSSLDALRGLACLYLHCNEIQDPAGLLLLRQNANLKFLTLLGNPCCNQGRSGEFRTETNTPAQQPKGRQTGQRQLEAERRKHASKAMVLKKGGKRRSGRQVRGDIREAGSVLRFDMHMPHAVVGFENRIAVAAALPHLRSLDHTAFSGDEREAACFLNPEKFFQRKPKRKDCNEEKKQWR</sequence>
<dbReference type="InterPro" id="IPR032675">
    <property type="entry name" value="LRR_dom_sf"/>
</dbReference>
<dbReference type="GeneID" id="34617840"/>
<dbReference type="Proteomes" id="UP000515125">
    <property type="component" value="Unplaced"/>
</dbReference>
<dbReference type="OrthoDB" id="676979at2759"/>
<dbReference type="SUPFAM" id="SSF52058">
    <property type="entry name" value="L domain-like"/>
    <property type="match status" value="1"/>
</dbReference>
<evidence type="ECO:0000313" key="8">
    <source>
        <dbReference type="RefSeq" id="XP_022588370.2"/>
    </source>
</evidence>
<evidence type="ECO:0000313" key="7">
    <source>
        <dbReference type="Proteomes" id="UP000515125"/>
    </source>
</evidence>
<gene>
    <name evidence="8" type="primary">LOC34617840</name>
</gene>
<dbReference type="PANTHER" id="PTHR46545">
    <property type="entry name" value="LEUCINE-RICH REPEAT-CONTAINING PROTEIN 51"/>
    <property type="match status" value="1"/>
</dbReference>
<dbReference type="PROSITE" id="PS51450">
    <property type="entry name" value="LRR"/>
    <property type="match status" value="1"/>
</dbReference>
<dbReference type="AlphaFoldDB" id="A0A6P5WD05"/>
<keyword evidence="5" id="KW-0677">Repeat</keyword>
<dbReference type="RefSeq" id="XP_022588370.2">
    <property type="nucleotide sequence ID" value="XM_022731192.2"/>
</dbReference>
<evidence type="ECO:0000256" key="5">
    <source>
        <dbReference type="ARBA" id="ARBA00022737"/>
    </source>
</evidence>
<keyword evidence="4" id="KW-0433">Leucine-rich repeat</keyword>
<keyword evidence="7" id="KW-1185">Reference proteome</keyword>
<comment type="subcellular location">
    <subcellularLocation>
        <location evidence="1">Cytoplasm</location>
    </subcellularLocation>
</comment>
<dbReference type="InterPro" id="IPR001611">
    <property type="entry name" value="Leu-rich_rpt"/>
</dbReference>
<evidence type="ECO:0000256" key="4">
    <source>
        <dbReference type="ARBA" id="ARBA00022614"/>
    </source>
</evidence>
<evidence type="ECO:0000256" key="1">
    <source>
        <dbReference type="ARBA" id="ARBA00004496"/>
    </source>
</evidence>
<evidence type="ECO:0000256" key="3">
    <source>
        <dbReference type="ARBA" id="ARBA00022490"/>
    </source>
</evidence>
<proteinExistence type="predicted"/>
<evidence type="ECO:0000256" key="6">
    <source>
        <dbReference type="SAM" id="MobiDB-lite"/>
    </source>
</evidence>
<feature type="region of interest" description="Disordered" evidence="6">
    <location>
        <begin position="332"/>
        <end position="382"/>
    </location>
</feature>
<evidence type="ECO:0000256" key="2">
    <source>
        <dbReference type="ARBA" id="ARBA00014223"/>
    </source>
</evidence>
<dbReference type="GO" id="GO:0005737">
    <property type="term" value="C:cytoplasm"/>
    <property type="evidence" value="ECO:0007669"/>
    <property type="project" value="UniProtKB-SubCell"/>
</dbReference>
<feature type="compositionally biased region" description="Polar residues" evidence="6">
    <location>
        <begin position="338"/>
        <end position="354"/>
    </location>
</feature>
<reference evidence="8" key="1">
    <citation type="submission" date="2025-08" db="UniProtKB">
        <authorList>
            <consortium name="RefSeq"/>
        </authorList>
    </citation>
    <scope>IDENTIFICATION</scope>
</reference>
<organism evidence="7 8">
    <name type="scientific">Cyclospora cayetanensis</name>
    <dbReference type="NCBI Taxonomy" id="88456"/>
    <lineage>
        <taxon>Eukaryota</taxon>
        <taxon>Sar</taxon>
        <taxon>Alveolata</taxon>
        <taxon>Apicomplexa</taxon>
        <taxon>Conoidasida</taxon>
        <taxon>Coccidia</taxon>
        <taxon>Eucoccidiorida</taxon>
        <taxon>Eimeriorina</taxon>
        <taxon>Eimeriidae</taxon>
        <taxon>Cyclospora</taxon>
    </lineage>
</organism>
<name>A0A6P5WD05_9EIME</name>
<dbReference type="Gene3D" id="3.80.10.10">
    <property type="entry name" value="Ribonuclease Inhibitor"/>
    <property type="match status" value="1"/>
</dbReference>